<dbReference type="CDD" id="cd04701">
    <property type="entry name" value="Asparaginase_2"/>
    <property type="match status" value="1"/>
</dbReference>
<dbReference type="InterPro" id="IPR029055">
    <property type="entry name" value="Ntn_hydrolases_N"/>
</dbReference>
<keyword evidence="3" id="KW-0068">Autocatalytic cleavage</keyword>
<evidence type="ECO:0000256" key="6">
    <source>
        <dbReference type="PIRSR" id="PIRSR600246-2"/>
    </source>
</evidence>
<feature type="site" description="Cleavage; by autolysis" evidence="7">
    <location>
        <begin position="231"/>
        <end position="232"/>
    </location>
</feature>
<comment type="caution">
    <text evidence="8">The sequence shown here is derived from an EMBL/GenBank/DDBJ whole genome shotgun (WGS) entry which is preliminary data.</text>
</comment>
<dbReference type="EMBL" id="BMWX01000002">
    <property type="protein sequence ID" value="GGZ22552.1"/>
    <property type="molecule type" value="Genomic_DNA"/>
</dbReference>
<gene>
    <name evidence="8" type="primary">ansA</name>
    <name evidence="8" type="ORF">GCM10007049_14230</name>
</gene>
<evidence type="ECO:0000313" key="9">
    <source>
        <dbReference type="Proteomes" id="UP000619457"/>
    </source>
</evidence>
<keyword evidence="2" id="KW-0378">Hydrolase</keyword>
<evidence type="ECO:0000256" key="4">
    <source>
        <dbReference type="ARBA" id="ARBA00069124"/>
    </source>
</evidence>
<evidence type="ECO:0000256" key="3">
    <source>
        <dbReference type="ARBA" id="ARBA00022813"/>
    </source>
</evidence>
<feature type="binding site" evidence="6">
    <location>
        <begin position="260"/>
        <end position="263"/>
    </location>
    <ligand>
        <name>substrate</name>
    </ligand>
</feature>
<dbReference type="InterPro" id="IPR000246">
    <property type="entry name" value="Peptidase_T2"/>
</dbReference>
<dbReference type="GO" id="GO:0006508">
    <property type="term" value="P:proteolysis"/>
    <property type="evidence" value="ECO:0007669"/>
    <property type="project" value="UniProtKB-KW"/>
</dbReference>
<accession>A0A918PVS3</accession>
<dbReference type="Gene3D" id="3.60.20.30">
    <property type="entry name" value="(Glycosyl)asparaginase"/>
    <property type="match status" value="1"/>
</dbReference>
<evidence type="ECO:0000256" key="7">
    <source>
        <dbReference type="PIRSR" id="PIRSR600246-3"/>
    </source>
</evidence>
<feature type="binding site" evidence="6">
    <location>
        <begin position="283"/>
        <end position="286"/>
    </location>
    <ligand>
        <name>substrate</name>
    </ligand>
</feature>
<dbReference type="FunFam" id="3.60.20.30:FF:000001">
    <property type="entry name" value="Isoaspartyl peptidase/L-asparaginase"/>
    <property type="match status" value="1"/>
</dbReference>
<evidence type="ECO:0000313" key="8">
    <source>
        <dbReference type="EMBL" id="GGZ22552.1"/>
    </source>
</evidence>
<keyword evidence="1" id="KW-0645">Protease</keyword>
<dbReference type="Proteomes" id="UP000619457">
    <property type="component" value="Unassembled WGS sequence"/>
</dbReference>
<dbReference type="SUPFAM" id="SSF56235">
    <property type="entry name" value="N-terminal nucleophile aminohydrolases (Ntn hydrolases)"/>
    <property type="match status" value="1"/>
</dbReference>
<proteinExistence type="predicted"/>
<keyword evidence="9" id="KW-1185">Reference proteome</keyword>
<name>A0A918PVS3_9BACT</name>
<reference evidence="8" key="2">
    <citation type="submission" date="2020-09" db="EMBL/GenBank/DDBJ databases">
        <authorList>
            <person name="Sun Q."/>
            <person name="Kim S."/>
        </authorList>
    </citation>
    <scope>NUCLEOTIDE SEQUENCE</scope>
    <source>
        <strain evidence="8">KCTC 12368</strain>
    </source>
</reference>
<dbReference type="AlphaFoldDB" id="A0A918PVS3"/>
<evidence type="ECO:0000256" key="2">
    <source>
        <dbReference type="ARBA" id="ARBA00022801"/>
    </source>
</evidence>
<reference evidence="8" key="1">
    <citation type="journal article" date="2014" name="Int. J. Syst. Evol. Microbiol.">
        <title>Complete genome sequence of Corynebacterium casei LMG S-19264T (=DSM 44701T), isolated from a smear-ripened cheese.</title>
        <authorList>
            <consortium name="US DOE Joint Genome Institute (JGI-PGF)"/>
            <person name="Walter F."/>
            <person name="Albersmeier A."/>
            <person name="Kalinowski J."/>
            <person name="Ruckert C."/>
        </authorList>
    </citation>
    <scope>NUCLEOTIDE SEQUENCE</scope>
    <source>
        <strain evidence="8">KCTC 12368</strain>
    </source>
</reference>
<evidence type="ECO:0000256" key="1">
    <source>
        <dbReference type="ARBA" id="ARBA00022670"/>
    </source>
</evidence>
<dbReference type="Pfam" id="PF01112">
    <property type="entry name" value="Asparaginase_2"/>
    <property type="match status" value="1"/>
</dbReference>
<dbReference type="GO" id="GO:0016811">
    <property type="term" value="F:hydrolase activity, acting on carbon-nitrogen (but not peptide) bonds, in linear amides"/>
    <property type="evidence" value="ECO:0007669"/>
    <property type="project" value="UniProtKB-ARBA"/>
</dbReference>
<dbReference type="PANTHER" id="PTHR10188:SF6">
    <property type="entry name" value="N(4)-(BETA-N-ACETYLGLUCOSAMINYL)-L-ASPARAGINASE"/>
    <property type="match status" value="1"/>
</dbReference>
<organism evidence="8 9">
    <name type="scientific">Echinicola pacifica</name>
    <dbReference type="NCBI Taxonomy" id="346377"/>
    <lineage>
        <taxon>Bacteria</taxon>
        <taxon>Pseudomonadati</taxon>
        <taxon>Bacteroidota</taxon>
        <taxon>Cytophagia</taxon>
        <taxon>Cytophagales</taxon>
        <taxon>Cyclobacteriaceae</taxon>
        <taxon>Echinicola</taxon>
    </lineage>
</organism>
<protein>
    <recommendedName>
        <fullName evidence="4">Isoaspartyl peptidase</fullName>
    </recommendedName>
</protein>
<dbReference type="PANTHER" id="PTHR10188">
    <property type="entry name" value="L-ASPARAGINASE"/>
    <property type="match status" value="1"/>
</dbReference>
<evidence type="ECO:0000256" key="5">
    <source>
        <dbReference type="PIRSR" id="PIRSR600246-1"/>
    </source>
</evidence>
<sequence>MIYFNFMEGRYLFWIIGLFLVFGQGCSPKSNEKEILEKEPLSQQDSLKGFALAIHGGAGTIKRENLKPEQEKEYRQKLEEALNAGFEVLENGGEATLAVIAAVQVMEDSPLFNAGRGAVFTHDGRNEMDAAIMDGRDRNAGAVAELTIVKSPIQGAYQVMINSPHVFMVGRGAEQFAREQNLEIVDPGYFRDEKRYQQLMKIRETEKQQLDHSSIRQLELEDPYFNDRKYGTVGAVALDQHGNIAAATSTGGMTNKRYGRVGDVPVIGAGTYADNATCAVSATGHGEFFIRNVVAHEIASIMRYGNKSLSEAADEVVMEQLVEMDGSGGVISIDRFGNIAMPFNSAGMYRGYIRQKGEAKTFIYGDEEEGL</sequence>
<dbReference type="GO" id="GO:0008233">
    <property type="term" value="F:peptidase activity"/>
    <property type="evidence" value="ECO:0007669"/>
    <property type="project" value="UniProtKB-KW"/>
</dbReference>
<feature type="active site" description="Nucleophile" evidence="5">
    <location>
        <position position="232"/>
    </location>
</feature>